<reference evidence="2" key="1">
    <citation type="submission" date="2018-11" db="EMBL/GenBank/DDBJ databases">
        <title>Rhizobium chutanense sp. nov., isolated from root nodules of Phaseolus vulgaris in China.</title>
        <authorList>
            <person name="Huo Y."/>
        </authorList>
    </citation>
    <scope>NUCLEOTIDE SEQUENCE [LARGE SCALE GENOMIC DNA]</scope>
    <source>
        <strain evidence="2">CCBAU 65647</strain>
    </source>
</reference>
<protein>
    <submittedName>
        <fullName evidence="1">Uncharacterized protein</fullName>
    </submittedName>
</protein>
<name>A0A3S0QUJ2_9HYPH</name>
<evidence type="ECO:0000313" key="2">
    <source>
        <dbReference type="Proteomes" id="UP000278823"/>
    </source>
</evidence>
<gene>
    <name evidence="1" type="ORF">EFQ99_17130</name>
</gene>
<evidence type="ECO:0000313" key="1">
    <source>
        <dbReference type="EMBL" id="RUM24498.1"/>
    </source>
</evidence>
<proteinExistence type="predicted"/>
<dbReference type="Proteomes" id="UP000278823">
    <property type="component" value="Unassembled WGS sequence"/>
</dbReference>
<keyword evidence="2" id="KW-1185">Reference proteome</keyword>
<sequence length="74" mass="8462">METPRPPDGGLYRSADNRRSSLDVILGLVPTICCRIDRLQMLGTSPSMTKERLADYVYKRRILQMEISVLHLVD</sequence>
<dbReference type="EMBL" id="RJTH01000005">
    <property type="protein sequence ID" value="RUM24498.1"/>
    <property type="molecule type" value="Genomic_DNA"/>
</dbReference>
<organism evidence="1 2">
    <name type="scientific">Rhizobium vallis</name>
    <dbReference type="NCBI Taxonomy" id="634290"/>
    <lineage>
        <taxon>Bacteria</taxon>
        <taxon>Pseudomonadati</taxon>
        <taxon>Pseudomonadota</taxon>
        <taxon>Alphaproteobacteria</taxon>
        <taxon>Hyphomicrobiales</taxon>
        <taxon>Rhizobiaceae</taxon>
        <taxon>Rhizobium/Agrobacterium group</taxon>
        <taxon>Rhizobium</taxon>
    </lineage>
</organism>
<accession>A0A3S0QUJ2</accession>
<dbReference type="OrthoDB" id="8404534at2"/>
<comment type="caution">
    <text evidence="1">The sequence shown here is derived from an EMBL/GenBank/DDBJ whole genome shotgun (WGS) entry which is preliminary data.</text>
</comment>
<dbReference type="AlphaFoldDB" id="A0A3S0QUJ2"/>